<evidence type="ECO:0000256" key="4">
    <source>
        <dbReference type="ARBA" id="ARBA00022723"/>
    </source>
</evidence>
<evidence type="ECO:0000259" key="7">
    <source>
        <dbReference type="PROSITE" id="PS51918"/>
    </source>
</evidence>
<dbReference type="GO" id="GO:0046872">
    <property type="term" value="F:metal ion binding"/>
    <property type="evidence" value="ECO:0007669"/>
    <property type="project" value="UniProtKB-KW"/>
</dbReference>
<dbReference type="Pfam" id="PF04055">
    <property type="entry name" value="Radical_SAM"/>
    <property type="match status" value="1"/>
</dbReference>
<dbReference type="PATRIC" id="fig|1217651.3.peg.112"/>
<evidence type="ECO:0000256" key="6">
    <source>
        <dbReference type="ARBA" id="ARBA00023014"/>
    </source>
</evidence>
<dbReference type="InterPro" id="IPR058240">
    <property type="entry name" value="rSAM_sf"/>
</dbReference>
<keyword evidence="6" id="KW-0411">Iron-sulfur</keyword>
<evidence type="ECO:0000313" key="9">
    <source>
        <dbReference type="Proteomes" id="UP000013270"/>
    </source>
</evidence>
<dbReference type="RefSeq" id="WP_004826970.1">
    <property type="nucleotide sequence ID" value="NZ_KB849462.1"/>
</dbReference>
<organism evidence="8 9">
    <name type="scientific">Acinetobacter bereziniae NIPH 3</name>
    <dbReference type="NCBI Taxonomy" id="1217651"/>
    <lineage>
        <taxon>Bacteria</taxon>
        <taxon>Pseudomonadati</taxon>
        <taxon>Pseudomonadota</taxon>
        <taxon>Gammaproteobacteria</taxon>
        <taxon>Moraxellales</taxon>
        <taxon>Moraxellaceae</taxon>
        <taxon>Acinetobacter</taxon>
    </lineage>
</organism>
<protein>
    <recommendedName>
        <fullName evidence="7">Radical SAM core domain-containing protein</fullName>
    </recommendedName>
</protein>
<dbReference type="PANTHER" id="PTHR43787">
    <property type="entry name" value="FEMO COFACTOR BIOSYNTHESIS PROTEIN NIFB-RELATED"/>
    <property type="match status" value="1"/>
</dbReference>
<dbReference type="PROSITE" id="PS51918">
    <property type="entry name" value="RADICAL_SAM"/>
    <property type="match status" value="1"/>
</dbReference>
<evidence type="ECO:0000256" key="2">
    <source>
        <dbReference type="ARBA" id="ARBA00022485"/>
    </source>
</evidence>
<keyword evidence="5" id="KW-0408">Iron</keyword>
<dbReference type="GO" id="GO:0051539">
    <property type="term" value="F:4 iron, 4 sulfur cluster binding"/>
    <property type="evidence" value="ECO:0007669"/>
    <property type="project" value="UniProtKB-KW"/>
</dbReference>
<evidence type="ECO:0000256" key="3">
    <source>
        <dbReference type="ARBA" id="ARBA00022691"/>
    </source>
</evidence>
<evidence type="ECO:0000256" key="5">
    <source>
        <dbReference type="ARBA" id="ARBA00023004"/>
    </source>
</evidence>
<dbReference type="InterPro" id="IPR007197">
    <property type="entry name" value="rSAM"/>
</dbReference>
<dbReference type="Gene3D" id="3.20.20.70">
    <property type="entry name" value="Aldolase class I"/>
    <property type="match status" value="1"/>
</dbReference>
<dbReference type="PANTHER" id="PTHR43787:SF3">
    <property type="entry name" value="ARYLSULFATASE REGULATORY PROTEIN"/>
    <property type="match status" value="1"/>
</dbReference>
<keyword evidence="4" id="KW-0479">Metal-binding</keyword>
<evidence type="ECO:0000256" key="1">
    <source>
        <dbReference type="ARBA" id="ARBA00001966"/>
    </source>
</evidence>
<keyword evidence="2" id="KW-0004">4Fe-4S</keyword>
<dbReference type="InterPro" id="IPR013785">
    <property type="entry name" value="Aldolase_TIM"/>
</dbReference>
<dbReference type="CDD" id="cd01335">
    <property type="entry name" value="Radical_SAM"/>
    <property type="match status" value="1"/>
</dbReference>
<proteinExistence type="predicted"/>
<gene>
    <name evidence="8" type="ORF">F963_00115</name>
</gene>
<name>N8YW76_ACIBZ</name>
<comment type="cofactor">
    <cofactor evidence="1">
        <name>[4Fe-4S] cluster</name>
        <dbReference type="ChEBI" id="CHEBI:49883"/>
    </cofactor>
</comment>
<comment type="caution">
    <text evidence="8">The sequence shown here is derived from an EMBL/GenBank/DDBJ whole genome shotgun (WGS) entry which is preliminary data.</text>
</comment>
<dbReference type="AlphaFoldDB" id="N8YW76"/>
<dbReference type="SUPFAM" id="SSF102114">
    <property type="entry name" value="Radical SAM enzymes"/>
    <property type="match status" value="1"/>
</dbReference>
<reference evidence="8 9" key="1">
    <citation type="submission" date="2013-02" db="EMBL/GenBank/DDBJ databases">
        <title>The Genome Sequence of Acinetobacter bereziniae NIPH 3.</title>
        <authorList>
            <consortium name="The Broad Institute Genome Sequencing Platform"/>
            <consortium name="The Broad Institute Genome Sequencing Center for Infectious Disease"/>
            <person name="Cerqueira G."/>
            <person name="Feldgarden M."/>
            <person name="Courvalin P."/>
            <person name="Perichon B."/>
            <person name="Grillot-Courvalin C."/>
            <person name="Clermont D."/>
            <person name="Rocha E."/>
            <person name="Yoon E.-J."/>
            <person name="Nemec A."/>
            <person name="Walker B."/>
            <person name="Young S.K."/>
            <person name="Zeng Q."/>
            <person name="Gargeya S."/>
            <person name="Fitzgerald M."/>
            <person name="Haas B."/>
            <person name="Abouelleil A."/>
            <person name="Alvarado L."/>
            <person name="Arachchi H.M."/>
            <person name="Berlin A.M."/>
            <person name="Chapman S.B."/>
            <person name="Dewar J."/>
            <person name="Goldberg J."/>
            <person name="Griggs A."/>
            <person name="Gujja S."/>
            <person name="Hansen M."/>
            <person name="Howarth C."/>
            <person name="Imamovic A."/>
            <person name="Larimer J."/>
            <person name="McCowan C."/>
            <person name="Murphy C."/>
            <person name="Neiman D."/>
            <person name="Pearson M."/>
            <person name="Priest M."/>
            <person name="Roberts A."/>
            <person name="Saif S."/>
            <person name="Shea T."/>
            <person name="Sisk P."/>
            <person name="Sykes S."/>
            <person name="Wortman J."/>
            <person name="Nusbaum C."/>
            <person name="Birren B."/>
        </authorList>
    </citation>
    <scope>NUCLEOTIDE SEQUENCE [LARGE SCALE GENOMIC DNA]</scope>
    <source>
        <strain evidence="8 9">NIPH 3</strain>
    </source>
</reference>
<dbReference type="HOGENOM" id="CLU_905424_0_0_6"/>
<evidence type="ECO:0000313" key="8">
    <source>
        <dbReference type="EMBL" id="ENV23808.1"/>
    </source>
</evidence>
<keyword evidence="3" id="KW-0949">S-adenosyl-L-methionine</keyword>
<accession>N8YW76</accession>
<dbReference type="EMBL" id="APPK01000004">
    <property type="protein sequence ID" value="ENV23808.1"/>
    <property type="molecule type" value="Genomic_DNA"/>
</dbReference>
<sequence>MNHQYLSFEKINNLACWWLENSKSRNVEIAALEPLIWKSGDYNIIDVVRIFKEKGFSVSMTSNGAYLKKYAQLLKNAELDLLRVSWHSMDEDIYSKVTGGGKLHKLLDGLAEASSCNLNISINRVLMKGYTDDLAQQIEYVDKYKLRLKLLDLYWTADSAIDYLHYYISPQDVLNKYISNQEIILLEDENFKHGRERIRYSTENGGIIEYKLQSTVNRPPICESCFQKENCLEGFGDYLRIFPNGEASLCYLRNDLGTNFFKADNISIETDFMNSTLSEHIDTIPLRIVLEGRCNFNCGFPNSTSSWCLKQGRGFIFPTRKLVLKNVS</sequence>
<dbReference type="Proteomes" id="UP000013270">
    <property type="component" value="Unassembled WGS sequence"/>
</dbReference>
<feature type="domain" description="Radical SAM core" evidence="7">
    <location>
        <begin position="1"/>
        <end position="196"/>
    </location>
</feature>
<dbReference type="GO" id="GO:0003824">
    <property type="term" value="F:catalytic activity"/>
    <property type="evidence" value="ECO:0007669"/>
    <property type="project" value="InterPro"/>
</dbReference>